<dbReference type="EC" id="3.5.3.1" evidence="2 9"/>
<dbReference type="UniPathway" id="UPA00158">
    <property type="reaction ID" value="UER00270"/>
</dbReference>
<dbReference type="SUPFAM" id="SSF52768">
    <property type="entry name" value="Arginase/deacetylase"/>
    <property type="match status" value="1"/>
</dbReference>
<accession>A0A8J7JAC6</accession>
<dbReference type="PANTHER" id="PTHR43782">
    <property type="entry name" value="ARGINASE"/>
    <property type="match status" value="1"/>
</dbReference>
<evidence type="ECO:0000256" key="11">
    <source>
        <dbReference type="PROSITE-ProRule" id="PRU00742"/>
    </source>
</evidence>
<evidence type="ECO:0000256" key="10">
    <source>
        <dbReference type="PIRSR" id="PIRSR036979-1"/>
    </source>
</evidence>
<keyword evidence="4 13" id="KW-0056">Arginine metabolism</keyword>
<evidence type="ECO:0000256" key="5">
    <source>
        <dbReference type="ARBA" id="ARBA00022723"/>
    </source>
</evidence>
<dbReference type="InterPro" id="IPR020855">
    <property type="entry name" value="Ureohydrolase_Mn_BS"/>
</dbReference>
<dbReference type="InterPro" id="IPR023696">
    <property type="entry name" value="Ureohydrolase_dom_sf"/>
</dbReference>
<keyword evidence="5 10" id="KW-0479">Metal-binding</keyword>
<feature type="binding site" evidence="10">
    <location>
        <position position="120"/>
    </location>
    <ligand>
        <name>Mn(2+)</name>
        <dbReference type="ChEBI" id="CHEBI:29035"/>
        <label>1</label>
    </ligand>
</feature>
<dbReference type="PRINTS" id="PR00116">
    <property type="entry name" value="ARGINASE"/>
</dbReference>
<dbReference type="Proteomes" id="UP000636888">
    <property type="component" value="Unassembled WGS sequence"/>
</dbReference>
<reference evidence="14" key="1">
    <citation type="submission" date="2020-12" db="EMBL/GenBank/DDBJ databases">
        <title>Geomonas sp. Red875, isolated from river sediment.</title>
        <authorList>
            <person name="Xu Z."/>
            <person name="Zhang Z."/>
            <person name="Masuda Y."/>
            <person name="Itoh H."/>
            <person name="Senoo K."/>
        </authorList>
    </citation>
    <scope>NUCLEOTIDE SEQUENCE</scope>
    <source>
        <strain evidence="14">Red875</strain>
    </source>
</reference>
<dbReference type="GO" id="GO:0004053">
    <property type="term" value="F:arginase activity"/>
    <property type="evidence" value="ECO:0007669"/>
    <property type="project" value="UniProtKB-UniRule"/>
</dbReference>
<dbReference type="FunFam" id="3.40.800.10:FF:000012">
    <property type="entry name" value="Arginase"/>
    <property type="match status" value="1"/>
</dbReference>
<evidence type="ECO:0000256" key="2">
    <source>
        <dbReference type="ARBA" id="ARBA00012168"/>
    </source>
</evidence>
<dbReference type="PANTHER" id="PTHR43782:SF3">
    <property type="entry name" value="ARGINASE"/>
    <property type="match status" value="1"/>
</dbReference>
<feature type="binding site" evidence="10">
    <location>
        <position position="221"/>
    </location>
    <ligand>
        <name>Mn(2+)</name>
        <dbReference type="ChEBI" id="CHEBI:29035"/>
        <label>1</label>
    </ligand>
</feature>
<dbReference type="Pfam" id="PF00491">
    <property type="entry name" value="Arginase"/>
    <property type="match status" value="1"/>
</dbReference>
<comment type="catalytic activity">
    <reaction evidence="8 13">
        <text>L-arginine + H2O = urea + L-ornithine</text>
        <dbReference type="Rhea" id="RHEA:20569"/>
        <dbReference type="ChEBI" id="CHEBI:15377"/>
        <dbReference type="ChEBI" id="CHEBI:16199"/>
        <dbReference type="ChEBI" id="CHEBI:32682"/>
        <dbReference type="ChEBI" id="CHEBI:46911"/>
        <dbReference type="EC" id="3.5.3.1"/>
    </reaction>
</comment>
<name>A0A8J7JAC6_9BACT</name>
<gene>
    <name evidence="14" type="primary">rocF</name>
    <name evidence="14" type="ORF">JFN93_03765</name>
</gene>
<evidence type="ECO:0000313" key="14">
    <source>
        <dbReference type="EMBL" id="MBJ6723816.1"/>
    </source>
</evidence>
<dbReference type="GO" id="GO:0005737">
    <property type="term" value="C:cytoplasm"/>
    <property type="evidence" value="ECO:0007669"/>
    <property type="project" value="TreeGrafter"/>
</dbReference>
<evidence type="ECO:0000313" key="15">
    <source>
        <dbReference type="Proteomes" id="UP000636888"/>
    </source>
</evidence>
<dbReference type="Gene3D" id="3.40.800.10">
    <property type="entry name" value="Ureohydrolase domain"/>
    <property type="match status" value="1"/>
</dbReference>
<dbReference type="GO" id="GO:0000050">
    <property type="term" value="P:urea cycle"/>
    <property type="evidence" value="ECO:0007669"/>
    <property type="project" value="UniProtKB-UniPathway"/>
</dbReference>
<dbReference type="NCBIfam" id="TIGR01229">
    <property type="entry name" value="rocF_arginase"/>
    <property type="match status" value="1"/>
</dbReference>
<comment type="caution">
    <text evidence="14">The sequence shown here is derived from an EMBL/GenBank/DDBJ whole genome shotgun (WGS) entry which is preliminary data.</text>
</comment>
<dbReference type="EMBL" id="JAEMHM010000003">
    <property type="protein sequence ID" value="MBJ6723816.1"/>
    <property type="molecule type" value="Genomic_DNA"/>
</dbReference>
<dbReference type="PROSITE" id="PS01053">
    <property type="entry name" value="ARGINASE_1"/>
    <property type="match status" value="1"/>
</dbReference>
<evidence type="ECO:0000256" key="4">
    <source>
        <dbReference type="ARBA" id="ARBA00022503"/>
    </source>
</evidence>
<feature type="binding site" evidence="10">
    <location>
        <position position="223"/>
    </location>
    <ligand>
        <name>Mn(2+)</name>
        <dbReference type="ChEBI" id="CHEBI:29035"/>
        <label>1</label>
    </ligand>
</feature>
<comment type="cofactor">
    <cofactor evidence="10 13">
        <name>Mn(2+)</name>
        <dbReference type="ChEBI" id="CHEBI:29035"/>
    </cofactor>
    <text evidence="10 13">Binds 2 manganese ions per subunit.</text>
</comment>
<evidence type="ECO:0000256" key="3">
    <source>
        <dbReference type="ARBA" id="ARBA00018123"/>
    </source>
</evidence>
<evidence type="ECO:0000256" key="13">
    <source>
        <dbReference type="RuleBase" id="RU361159"/>
    </source>
</evidence>
<protein>
    <recommendedName>
        <fullName evidence="3 9">Arginase</fullName>
        <ecNumber evidence="2 9">3.5.3.1</ecNumber>
    </recommendedName>
</protein>
<keyword evidence="7 10" id="KW-0464">Manganese</keyword>
<sequence>MRIRIIGLPMDLGQSQRGVDMGPGALRYAGLFARLQRLGYEVEDIGNLDVPVRDNLVNEKELRYLPSIKAVSEEAYRAARRAVEEGWIPIFMGGDHSVSIGTIGGVTHHEPTGVIWIDAHGDFNTPDTSETGNIHGMSLAVLLGEGYQELVDVGRPGAKLQPSDVVMIGVRELDAEERNRLRRSGVGVYSMRDIDERGIGTITREALSRLSHLRRLHVTLDMDGLDPGEVPGVGTTSPGGLTYRESQLLMEIIADAKRLTSLDIVEINPILDHQNRTAKLAVELAASVFGKRII</sequence>
<proteinExistence type="inferred from homology"/>
<comment type="pathway">
    <text evidence="1">Nitrogen metabolism; urea cycle; L-ornithine and urea from L-arginine: step 1/1.</text>
</comment>
<dbReference type="PIRSF" id="PIRSF036979">
    <property type="entry name" value="Arginase"/>
    <property type="match status" value="1"/>
</dbReference>
<keyword evidence="6 12" id="KW-0378">Hydrolase</keyword>
<dbReference type="InterPro" id="IPR006035">
    <property type="entry name" value="Ureohydrolase"/>
</dbReference>
<dbReference type="AlphaFoldDB" id="A0A8J7JAC6"/>
<dbReference type="InterPro" id="IPR014033">
    <property type="entry name" value="Arginase"/>
</dbReference>
<dbReference type="GO" id="GO:0006525">
    <property type="term" value="P:arginine metabolic process"/>
    <property type="evidence" value="ECO:0007669"/>
    <property type="project" value="UniProtKB-KW"/>
</dbReference>
<evidence type="ECO:0000256" key="12">
    <source>
        <dbReference type="RuleBase" id="RU003684"/>
    </source>
</evidence>
<dbReference type="PROSITE" id="PS51409">
    <property type="entry name" value="ARGINASE_2"/>
    <property type="match status" value="1"/>
</dbReference>
<keyword evidence="15" id="KW-1185">Reference proteome</keyword>
<dbReference type="CDD" id="cd09989">
    <property type="entry name" value="Arginase"/>
    <property type="match status" value="1"/>
</dbReference>
<organism evidence="14 15">
    <name type="scientific">Geomesophilobacter sediminis</name>
    <dbReference type="NCBI Taxonomy" id="2798584"/>
    <lineage>
        <taxon>Bacteria</taxon>
        <taxon>Pseudomonadati</taxon>
        <taxon>Thermodesulfobacteriota</taxon>
        <taxon>Desulfuromonadia</taxon>
        <taxon>Geobacterales</taxon>
        <taxon>Geobacteraceae</taxon>
        <taxon>Geomesophilobacter</taxon>
    </lineage>
</organism>
<evidence type="ECO:0000256" key="1">
    <source>
        <dbReference type="ARBA" id="ARBA00005098"/>
    </source>
</evidence>
<dbReference type="RefSeq" id="WP_199382662.1">
    <property type="nucleotide sequence ID" value="NZ_JAEMHM010000003.1"/>
</dbReference>
<feature type="binding site" evidence="10">
    <location>
        <position position="118"/>
    </location>
    <ligand>
        <name>Mn(2+)</name>
        <dbReference type="ChEBI" id="CHEBI:29035"/>
        <label>1</label>
    </ligand>
</feature>
<evidence type="ECO:0000256" key="6">
    <source>
        <dbReference type="ARBA" id="ARBA00022801"/>
    </source>
</evidence>
<evidence type="ECO:0000256" key="8">
    <source>
        <dbReference type="ARBA" id="ARBA00047391"/>
    </source>
</evidence>
<comment type="similarity">
    <text evidence="11 12">Belongs to the arginase family.</text>
</comment>
<evidence type="ECO:0000256" key="7">
    <source>
        <dbReference type="ARBA" id="ARBA00023211"/>
    </source>
</evidence>
<evidence type="ECO:0000256" key="9">
    <source>
        <dbReference type="NCBIfam" id="TIGR01229"/>
    </source>
</evidence>
<feature type="binding site" evidence="10">
    <location>
        <position position="96"/>
    </location>
    <ligand>
        <name>Mn(2+)</name>
        <dbReference type="ChEBI" id="CHEBI:29035"/>
        <label>1</label>
    </ligand>
</feature>
<feature type="binding site" evidence="10">
    <location>
        <position position="122"/>
    </location>
    <ligand>
        <name>Mn(2+)</name>
        <dbReference type="ChEBI" id="CHEBI:29035"/>
        <label>1</label>
    </ligand>
</feature>
<dbReference type="GO" id="GO:0030145">
    <property type="term" value="F:manganese ion binding"/>
    <property type="evidence" value="ECO:0007669"/>
    <property type="project" value="TreeGrafter"/>
</dbReference>